<evidence type="ECO:0000313" key="6">
    <source>
        <dbReference type="Proteomes" id="UP000030361"/>
    </source>
</evidence>
<reference evidence="5 6" key="1">
    <citation type="journal article" date="2015" name="Genome Announc.">
        <title>Genome Sequence of Lactobacillus curieae CCTCC M 2011381T, a Novel Producer of Gamma-aminobutyric Acid.</title>
        <authorList>
            <person name="Wang Y."/>
            <person name="Wang Y."/>
            <person name="Lang C."/>
            <person name="Wei D."/>
            <person name="Xu P."/>
            <person name="Xie J."/>
        </authorList>
    </citation>
    <scope>NUCLEOTIDE SEQUENCE [LARGE SCALE GENOMIC DNA]</scope>
    <source>
        <strain evidence="5 6">CCTCC M 2011381</strain>
    </source>
</reference>
<dbReference type="Proteomes" id="UP000030361">
    <property type="component" value="Chromosome"/>
</dbReference>
<dbReference type="GO" id="GO:0043565">
    <property type="term" value="F:sequence-specific DNA binding"/>
    <property type="evidence" value="ECO:0007669"/>
    <property type="project" value="InterPro"/>
</dbReference>
<dbReference type="PANTHER" id="PTHR43280">
    <property type="entry name" value="ARAC-FAMILY TRANSCRIPTIONAL REGULATOR"/>
    <property type="match status" value="1"/>
</dbReference>
<dbReference type="PROSITE" id="PS00041">
    <property type="entry name" value="HTH_ARAC_FAMILY_1"/>
    <property type="match status" value="1"/>
</dbReference>
<sequence length="287" mass="33222">MIDNLPIDGTIPIDVFCNHVTSRHHDSPLHVHTHHIELFLLISGNASFYTEKQAFKIPPKSLIIIPDGIWHCAVTHDDSPYERAYVNIDLDLIDILSTDKTNLYKCFEAARNQEVSTMILDEQQCASFTTMCENLSSIIEQNEYASDIYERIILARMLLLANEVTPVQEHRENNIPKLLEELTRFISENIDQKLSLSIFSQQFFLNPNYIDQYFKKYMHVSIHTYVIEKRIELAKQLLREGASVTDTCERCGFGNYSNFIRTFGQRVGMSPGKYKKLHHHEVSAVRK</sequence>
<dbReference type="Pfam" id="PF02311">
    <property type="entry name" value="AraC_binding"/>
    <property type="match status" value="1"/>
</dbReference>
<dbReference type="RefSeq" id="WP_035167896.1">
    <property type="nucleotide sequence ID" value="NZ_CP018906.1"/>
</dbReference>
<dbReference type="eggNOG" id="COG2207">
    <property type="taxonomic scope" value="Bacteria"/>
</dbReference>
<evidence type="ECO:0000256" key="2">
    <source>
        <dbReference type="ARBA" id="ARBA00023125"/>
    </source>
</evidence>
<dbReference type="KEGG" id="lcu:PL11_005610"/>
<evidence type="ECO:0000256" key="1">
    <source>
        <dbReference type="ARBA" id="ARBA00023015"/>
    </source>
</evidence>
<keyword evidence="6" id="KW-1185">Reference proteome</keyword>
<dbReference type="PROSITE" id="PS01124">
    <property type="entry name" value="HTH_ARAC_FAMILY_2"/>
    <property type="match status" value="1"/>
</dbReference>
<dbReference type="SMART" id="SM00342">
    <property type="entry name" value="HTH_ARAC"/>
    <property type="match status" value="1"/>
</dbReference>
<dbReference type="InterPro" id="IPR018060">
    <property type="entry name" value="HTH_AraC"/>
</dbReference>
<dbReference type="InterPro" id="IPR009057">
    <property type="entry name" value="Homeodomain-like_sf"/>
</dbReference>
<dbReference type="PANTHER" id="PTHR43280:SF34">
    <property type="entry name" value="ARAC-FAMILY TRANSCRIPTIONAL REGULATOR"/>
    <property type="match status" value="1"/>
</dbReference>
<dbReference type="Gene3D" id="1.10.10.60">
    <property type="entry name" value="Homeodomain-like"/>
    <property type="match status" value="2"/>
</dbReference>
<dbReference type="InterPro" id="IPR018062">
    <property type="entry name" value="HTH_AraC-typ_CS"/>
</dbReference>
<evidence type="ECO:0000256" key="3">
    <source>
        <dbReference type="ARBA" id="ARBA00023163"/>
    </source>
</evidence>
<dbReference type="SUPFAM" id="SSF51215">
    <property type="entry name" value="Regulatory protein AraC"/>
    <property type="match status" value="1"/>
</dbReference>
<keyword evidence="2" id="KW-0238">DNA-binding</keyword>
<dbReference type="AlphaFoldDB" id="A0A1S6QIL0"/>
<dbReference type="CDD" id="cd02208">
    <property type="entry name" value="cupin_RmlC-like"/>
    <property type="match status" value="1"/>
</dbReference>
<gene>
    <name evidence="5" type="ORF">PL11_005610</name>
</gene>
<keyword evidence="3" id="KW-0804">Transcription</keyword>
<dbReference type="InterPro" id="IPR003313">
    <property type="entry name" value="AraC-bd"/>
</dbReference>
<dbReference type="OrthoDB" id="2211832at2"/>
<evidence type="ECO:0000259" key="4">
    <source>
        <dbReference type="PROSITE" id="PS01124"/>
    </source>
</evidence>
<accession>A0A1S6QIL0</accession>
<protein>
    <submittedName>
        <fullName evidence="5">AraC family transcriptional regulator</fullName>
    </submittedName>
</protein>
<dbReference type="InterPro" id="IPR014710">
    <property type="entry name" value="RmlC-like_jellyroll"/>
</dbReference>
<proteinExistence type="predicted"/>
<dbReference type="GO" id="GO:0003700">
    <property type="term" value="F:DNA-binding transcription factor activity"/>
    <property type="evidence" value="ECO:0007669"/>
    <property type="project" value="InterPro"/>
</dbReference>
<dbReference type="Pfam" id="PF12833">
    <property type="entry name" value="HTH_18"/>
    <property type="match status" value="1"/>
</dbReference>
<dbReference type="EMBL" id="CP018906">
    <property type="protein sequence ID" value="AQW21446.1"/>
    <property type="molecule type" value="Genomic_DNA"/>
</dbReference>
<keyword evidence="1" id="KW-0805">Transcription regulation</keyword>
<dbReference type="InterPro" id="IPR037923">
    <property type="entry name" value="HTH-like"/>
</dbReference>
<dbReference type="SUPFAM" id="SSF46689">
    <property type="entry name" value="Homeodomain-like"/>
    <property type="match status" value="1"/>
</dbReference>
<dbReference type="Gene3D" id="2.60.120.10">
    <property type="entry name" value="Jelly Rolls"/>
    <property type="match status" value="1"/>
</dbReference>
<evidence type="ECO:0000313" key="5">
    <source>
        <dbReference type="EMBL" id="AQW21446.1"/>
    </source>
</evidence>
<feature type="domain" description="HTH araC/xylS-type" evidence="4">
    <location>
        <begin position="180"/>
        <end position="277"/>
    </location>
</feature>
<organism evidence="5 6">
    <name type="scientific">Lentilactobacillus curieae</name>
    <dbReference type="NCBI Taxonomy" id="1138822"/>
    <lineage>
        <taxon>Bacteria</taxon>
        <taxon>Bacillati</taxon>
        <taxon>Bacillota</taxon>
        <taxon>Bacilli</taxon>
        <taxon>Lactobacillales</taxon>
        <taxon>Lactobacillaceae</taxon>
        <taxon>Lentilactobacillus</taxon>
    </lineage>
</organism>
<name>A0A1S6QIL0_9LACO</name>